<name>A0AAN6PMP1_9PEZI</name>
<dbReference type="Pfam" id="PF00085">
    <property type="entry name" value="Thioredoxin"/>
    <property type="match status" value="1"/>
</dbReference>
<protein>
    <submittedName>
        <fullName evidence="4">Thioredoxin-like protein</fullName>
    </submittedName>
</protein>
<dbReference type="AlphaFoldDB" id="A0AAN6PMP1"/>
<accession>A0AAN6PMP1</accession>
<dbReference type="CDD" id="cd02947">
    <property type="entry name" value="TRX_family"/>
    <property type="match status" value="1"/>
</dbReference>
<dbReference type="Proteomes" id="UP001303115">
    <property type="component" value="Unassembled WGS sequence"/>
</dbReference>
<evidence type="ECO:0000256" key="2">
    <source>
        <dbReference type="ARBA" id="ARBA00023157"/>
    </source>
</evidence>
<feature type="domain" description="Thioredoxin" evidence="3">
    <location>
        <begin position="1"/>
        <end position="111"/>
    </location>
</feature>
<evidence type="ECO:0000313" key="5">
    <source>
        <dbReference type="Proteomes" id="UP001303115"/>
    </source>
</evidence>
<dbReference type="SUPFAM" id="SSF52833">
    <property type="entry name" value="Thioredoxin-like"/>
    <property type="match status" value="1"/>
</dbReference>
<dbReference type="PROSITE" id="PS51352">
    <property type="entry name" value="THIOREDOXIN_2"/>
    <property type="match status" value="1"/>
</dbReference>
<dbReference type="InterPro" id="IPR017937">
    <property type="entry name" value="Thioredoxin_CS"/>
</dbReference>
<dbReference type="Gene3D" id="3.40.30.10">
    <property type="entry name" value="Glutaredoxin"/>
    <property type="match status" value="1"/>
</dbReference>
<keyword evidence="5" id="KW-1185">Reference proteome</keyword>
<dbReference type="PANTHER" id="PTHR46115">
    <property type="entry name" value="THIOREDOXIN-LIKE PROTEIN 1"/>
    <property type="match status" value="1"/>
</dbReference>
<comment type="caution">
    <text evidence="4">The sequence shown here is derived from an EMBL/GenBank/DDBJ whole genome shotgun (WGS) entry which is preliminary data.</text>
</comment>
<gene>
    <name evidence="4" type="ORF">C8A01DRAFT_31968</name>
</gene>
<keyword evidence="2" id="KW-1015">Disulfide bond</keyword>
<comment type="similarity">
    <text evidence="1">Belongs to the thioredoxin family.</text>
</comment>
<evidence type="ECO:0000256" key="1">
    <source>
        <dbReference type="ARBA" id="ARBA00008987"/>
    </source>
</evidence>
<dbReference type="EMBL" id="MU854323">
    <property type="protein sequence ID" value="KAK4043869.1"/>
    <property type="molecule type" value="Genomic_DNA"/>
</dbReference>
<sequence>MADPIHSLTTLPDLDALTTANKYVILDFTAVWCPPCKAIAPLFHKLAAEHTIPNALAFGKVDVDEAAAVAAKFSVSAMPTFLFLVDGEPTGIDVGAGTLAAGPSVLRVEGSGADGPLVAIRGADPRALVAAIVKVAELAKGEAGGESA</sequence>
<evidence type="ECO:0000313" key="4">
    <source>
        <dbReference type="EMBL" id="KAK4043869.1"/>
    </source>
</evidence>
<dbReference type="PRINTS" id="PR00421">
    <property type="entry name" value="THIOREDOXIN"/>
</dbReference>
<dbReference type="PROSITE" id="PS00194">
    <property type="entry name" value="THIOREDOXIN_1"/>
    <property type="match status" value="1"/>
</dbReference>
<evidence type="ECO:0000259" key="3">
    <source>
        <dbReference type="PROSITE" id="PS51352"/>
    </source>
</evidence>
<dbReference type="InterPro" id="IPR013766">
    <property type="entry name" value="Thioredoxin_domain"/>
</dbReference>
<proteinExistence type="inferred from homology"/>
<dbReference type="InterPro" id="IPR036249">
    <property type="entry name" value="Thioredoxin-like_sf"/>
</dbReference>
<reference evidence="5" key="1">
    <citation type="journal article" date="2023" name="Mol. Phylogenet. Evol.">
        <title>Genome-scale phylogeny and comparative genomics of the fungal order Sordariales.</title>
        <authorList>
            <person name="Hensen N."/>
            <person name="Bonometti L."/>
            <person name="Westerberg I."/>
            <person name="Brannstrom I.O."/>
            <person name="Guillou S."/>
            <person name="Cros-Aarteil S."/>
            <person name="Calhoun S."/>
            <person name="Haridas S."/>
            <person name="Kuo A."/>
            <person name="Mondo S."/>
            <person name="Pangilinan J."/>
            <person name="Riley R."/>
            <person name="LaButti K."/>
            <person name="Andreopoulos B."/>
            <person name="Lipzen A."/>
            <person name="Chen C."/>
            <person name="Yan M."/>
            <person name="Daum C."/>
            <person name="Ng V."/>
            <person name="Clum A."/>
            <person name="Steindorff A."/>
            <person name="Ohm R.A."/>
            <person name="Martin F."/>
            <person name="Silar P."/>
            <person name="Natvig D.O."/>
            <person name="Lalanne C."/>
            <person name="Gautier V."/>
            <person name="Ament-Velasquez S.L."/>
            <person name="Kruys A."/>
            <person name="Hutchinson M.I."/>
            <person name="Powell A.J."/>
            <person name="Barry K."/>
            <person name="Miller A.N."/>
            <person name="Grigoriev I.V."/>
            <person name="Debuchy R."/>
            <person name="Gladieux P."/>
            <person name="Hiltunen Thoren M."/>
            <person name="Johannesson H."/>
        </authorList>
    </citation>
    <scope>NUCLEOTIDE SEQUENCE [LARGE SCALE GENOMIC DNA]</scope>
    <source>
        <strain evidence="5">CBS 284.82</strain>
    </source>
</reference>
<organism evidence="4 5">
    <name type="scientific">Parachaetomium inaequale</name>
    <dbReference type="NCBI Taxonomy" id="2588326"/>
    <lineage>
        <taxon>Eukaryota</taxon>
        <taxon>Fungi</taxon>
        <taxon>Dikarya</taxon>
        <taxon>Ascomycota</taxon>
        <taxon>Pezizomycotina</taxon>
        <taxon>Sordariomycetes</taxon>
        <taxon>Sordariomycetidae</taxon>
        <taxon>Sordariales</taxon>
        <taxon>Chaetomiaceae</taxon>
        <taxon>Parachaetomium</taxon>
    </lineage>
</organism>